<dbReference type="InterPro" id="IPR002078">
    <property type="entry name" value="Sigma_54_int"/>
</dbReference>
<keyword evidence="5" id="KW-0804">Transcription</keyword>
<evidence type="ECO:0000256" key="1">
    <source>
        <dbReference type="ARBA" id="ARBA00022741"/>
    </source>
</evidence>
<dbReference type="SUPFAM" id="SSF46689">
    <property type="entry name" value="Homeodomain-like"/>
    <property type="match status" value="1"/>
</dbReference>
<dbReference type="InterPro" id="IPR029016">
    <property type="entry name" value="GAF-like_dom_sf"/>
</dbReference>
<feature type="domain" description="Sigma-54 factor interaction" evidence="6">
    <location>
        <begin position="338"/>
        <end position="566"/>
    </location>
</feature>
<dbReference type="CDD" id="cd00009">
    <property type="entry name" value="AAA"/>
    <property type="match status" value="1"/>
</dbReference>
<dbReference type="Proteomes" id="UP000193006">
    <property type="component" value="Chromosome"/>
</dbReference>
<keyword evidence="4" id="KW-0238">DNA-binding</keyword>
<dbReference type="Pfam" id="PF00158">
    <property type="entry name" value="Sigma54_activat"/>
    <property type="match status" value="1"/>
</dbReference>
<dbReference type="InterPro" id="IPR003018">
    <property type="entry name" value="GAF"/>
</dbReference>
<dbReference type="PROSITE" id="PS50045">
    <property type="entry name" value="SIGMA54_INTERACT_4"/>
    <property type="match status" value="1"/>
</dbReference>
<keyword evidence="8" id="KW-1185">Reference proteome</keyword>
<evidence type="ECO:0000256" key="4">
    <source>
        <dbReference type="ARBA" id="ARBA00023125"/>
    </source>
</evidence>
<reference evidence="7 8" key="1">
    <citation type="submission" date="2017-04" db="EMBL/GenBank/DDBJ databases">
        <title>Bacillus krulwichiae AM31D Genome sequencing and assembly.</title>
        <authorList>
            <person name="Krulwich T.A."/>
            <person name="Anastor L."/>
            <person name="Ehrlich R."/>
            <person name="Ehrlich G.D."/>
            <person name="Janto B."/>
        </authorList>
    </citation>
    <scope>NUCLEOTIDE SEQUENCE [LARGE SCALE GENOMIC DNA]</scope>
    <source>
        <strain evidence="7 8">AM31D</strain>
    </source>
</reference>
<dbReference type="PANTHER" id="PTHR32071">
    <property type="entry name" value="TRANSCRIPTIONAL REGULATORY PROTEIN"/>
    <property type="match status" value="1"/>
</dbReference>
<dbReference type="InterPro" id="IPR025662">
    <property type="entry name" value="Sigma_54_int_dom_ATP-bd_1"/>
</dbReference>
<evidence type="ECO:0000256" key="3">
    <source>
        <dbReference type="ARBA" id="ARBA00023015"/>
    </source>
</evidence>
<organism evidence="7 8">
    <name type="scientific">Halalkalibacter krulwichiae</name>
    <dbReference type="NCBI Taxonomy" id="199441"/>
    <lineage>
        <taxon>Bacteria</taxon>
        <taxon>Bacillati</taxon>
        <taxon>Bacillota</taxon>
        <taxon>Bacilli</taxon>
        <taxon>Bacillales</taxon>
        <taxon>Bacillaceae</taxon>
        <taxon>Halalkalibacter</taxon>
    </lineage>
</organism>
<evidence type="ECO:0000256" key="2">
    <source>
        <dbReference type="ARBA" id="ARBA00022840"/>
    </source>
</evidence>
<keyword evidence="1" id="KW-0547">Nucleotide-binding</keyword>
<keyword evidence="3" id="KW-0805">Transcription regulation</keyword>
<evidence type="ECO:0000259" key="6">
    <source>
        <dbReference type="PROSITE" id="PS50045"/>
    </source>
</evidence>
<dbReference type="GO" id="GO:0005524">
    <property type="term" value="F:ATP binding"/>
    <property type="evidence" value="ECO:0007669"/>
    <property type="project" value="UniProtKB-KW"/>
</dbReference>
<dbReference type="InterPro" id="IPR003593">
    <property type="entry name" value="AAA+_ATPase"/>
</dbReference>
<dbReference type="SUPFAM" id="SSF52540">
    <property type="entry name" value="P-loop containing nucleoside triphosphate hydrolases"/>
    <property type="match status" value="1"/>
</dbReference>
<evidence type="ECO:0000313" key="8">
    <source>
        <dbReference type="Proteomes" id="UP000193006"/>
    </source>
</evidence>
<name>A0A1X9MLD6_9BACI</name>
<dbReference type="Pfam" id="PF25601">
    <property type="entry name" value="AAA_lid_14"/>
    <property type="match status" value="1"/>
</dbReference>
<dbReference type="Gene3D" id="3.40.50.300">
    <property type="entry name" value="P-loop containing nucleotide triphosphate hydrolases"/>
    <property type="match status" value="1"/>
</dbReference>
<dbReference type="PRINTS" id="PR01590">
    <property type="entry name" value="HTHFIS"/>
</dbReference>
<dbReference type="Pfam" id="PF02954">
    <property type="entry name" value="HTH_8"/>
    <property type="match status" value="1"/>
</dbReference>
<dbReference type="Gene3D" id="1.10.10.60">
    <property type="entry name" value="Homeodomain-like"/>
    <property type="match status" value="1"/>
</dbReference>
<dbReference type="PROSITE" id="PS00676">
    <property type="entry name" value="SIGMA54_INTERACT_2"/>
    <property type="match status" value="1"/>
</dbReference>
<dbReference type="FunFam" id="3.40.50.300:FF:000006">
    <property type="entry name" value="DNA-binding transcriptional regulator NtrC"/>
    <property type="match status" value="1"/>
</dbReference>
<dbReference type="InterPro" id="IPR027417">
    <property type="entry name" value="P-loop_NTPase"/>
</dbReference>
<dbReference type="PROSITE" id="PS00675">
    <property type="entry name" value="SIGMA54_INTERACT_1"/>
    <property type="match status" value="1"/>
</dbReference>
<accession>A0A1X9MLD6</accession>
<dbReference type="Gene3D" id="1.10.8.60">
    <property type="match status" value="1"/>
</dbReference>
<dbReference type="GO" id="GO:0006355">
    <property type="term" value="P:regulation of DNA-templated transcription"/>
    <property type="evidence" value="ECO:0007669"/>
    <property type="project" value="InterPro"/>
</dbReference>
<protein>
    <submittedName>
        <fullName evidence="7">Acetoin dehydrogenase operon transcriptional activator AcoR</fullName>
    </submittedName>
</protein>
<dbReference type="AlphaFoldDB" id="A0A1X9MLD6"/>
<dbReference type="KEGG" id="bkw:BkAM31D_23905"/>
<dbReference type="InterPro" id="IPR002197">
    <property type="entry name" value="HTH_Fis"/>
</dbReference>
<gene>
    <name evidence="7" type="primary">acoR_3</name>
    <name evidence="7" type="ORF">BkAM31D_23905</name>
</gene>
<evidence type="ECO:0000256" key="5">
    <source>
        <dbReference type="ARBA" id="ARBA00023163"/>
    </source>
</evidence>
<dbReference type="InterPro" id="IPR009057">
    <property type="entry name" value="Homeodomain-like_sf"/>
</dbReference>
<dbReference type="PANTHER" id="PTHR32071:SF101">
    <property type="entry name" value="ACETOIN DEHYDROGENASE OPERON TRANSCRIPTIONAL ACTIVATOR ACOR"/>
    <property type="match status" value="1"/>
</dbReference>
<keyword evidence="2" id="KW-0067">ATP-binding</keyword>
<dbReference type="Gene3D" id="3.30.450.40">
    <property type="match status" value="1"/>
</dbReference>
<dbReference type="GO" id="GO:0043565">
    <property type="term" value="F:sequence-specific DNA binding"/>
    <property type="evidence" value="ECO:0007669"/>
    <property type="project" value="InterPro"/>
</dbReference>
<evidence type="ECO:0000313" key="7">
    <source>
        <dbReference type="EMBL" id="ARK32651.1"/>
    </source>
</evidence>
<dbReference type="InterPro" id="IPR058031">
    <property type="entry name" value="AAA_lid_NorR"/>
</dbReference>
<dbReference type="SMART" id="SM00382">
    <property type="entry name" value="AAA"/>
    <property type="match status" value="1"/>
</dbReference>
<dbReference type="Pfam" id="PF01590">
    <property type="entry name" value="GAF"/>
    <property type="match status" value="1"/>
</dbReference>
<dbReference type="Gene3D" id="3.30.450.20">
    <property type="entry name" value="PAS domain"/>
    <property type="match status" value="1"/>
</dbReference>
<dbReference type="RefSeq" id="WP_066154634.1">
    <property type="nucleotide sequence ID" value="NZ_CP020814.1"/>
</dbReference>
<dbReference type="InterPro" id="IPR025943">
    <property type="entry name" value="Sigma_54_int_dom_ATP-bd_2"/>
</dbReference>
<proteinExistence type="predicted"/>
<sequence length="644" mass="72139">MLKAIHSFEKFSATDLHLIKKWERFHTDGIIVGQRPTVAASWKRSKMYDIDYSLKQVPLLYQTDNELHEMKEQNQTLLHFAAPFIQQLYSEVSHEDINIVLSNEQGILIDQLVPVHIQKEVEKISFVPGADLSELAVGTNAIGTALVEKKPVQIFSGEHFVEGGLPWVCSAAPILDPLTNEVLGILNMTGNKKVVQAHDLNLVINYALKIQKAIVTPHHTLINQTIFDHVAQPIVIFDIKGRITQCNVPAKQLLKIHNGISVSELLGRTSFTEIQRLLGRNELQELMTVKDGTEWKLKVDAYQIGEHLLGGVLLFEKGKEVVQESSHSHQTRYHLDQIIAADPAMLKLKEKVKKASYSESNVLISGESGTGKELIAQSLHSSGPRAHQPFVSINCGAIPKELLSSELFGYDGGAFTGAKAKGKKGKFILANNGTIFLDEVAELPFELQVYLLRVLEEREIVPIGGEKSIPIQVRVIVASHKNLKEEVKKGTFRQDLYYRLQVISLHVPPLRDRKKDIPLLVDDCLKKLGKKEGAACLEAGVMETLLNYNWEGNIRELKNSIEYALFQAETDYISLTDFPEEISCIANRSSKQQESSNLVTFRSKIDQPMLIEALNQTGGNITHAAKMLNTSRVTIYRKIKEFNL</sequence>
<dbReference type="EMBL" id="CP020814">
    <property type="protein sequence ID" value="ARK32651.1"/>
    <property type="molecule type" value="Genomic_DNA"/>
</dbReference>
<dbReference type="STRING" id="199441.BkAM31D_23905"/>